<evidence type="ECO:0000313" key="1">
    <source>
        <dbReference type="EMBL" id="GFZ01841.1"/>
    </source>
</evidence>
<dbReference type="EMBL" id="BJWL01000015">
    <property type="protein sequence ID" value="GFZ01841.1"/>
    <property type="molecule type" value="Genomic_DNA"/>
</dbReference>
<proteinExistence type="predicted"/>
<evidence type="ECO:0000313" key="2">
    <source>
        <dbReference type="Proteomes" id="UP000585474"/>
    </source>
</evidence>
<comment type="caution">
    <text evidence="1">The sequence shown here is derived from an EMBL/GenBank/DDBJ whole genome shotgun (WGS) entry which is preliminary data.</text>
</comment>
<reference evidence="1 2" key="1">
    <citation type="submission" date="2019-07" db="EMBL/GenBank/DDBJ databases">
        <title>De Novo Assembly of kiwifruit Actinidia rufa.</title>
        <authorList>
            <person name="Sugita-Konishi S."/>
            <person name="Sato K."/>
            <person name="Mori E."/>
            <person name="Abe Y."/>
            <person name="Kisaki G."/>
            <person name="Hamano K."/>
            <person name="Suezawa K."/>
            <person name="Otani M."/>
            <person name="Fukuda T."/>
            <person name="Manabe T."/>
            <person name="Gomi K."/>
            <person name="Tabuchi M."/>
            <person name="Akimitsu K."/>
            <person name="Kataoka I."/>
        </authorList>
    </citation>
    <scope>NUCLEOTIDE SEQUENCE [LARGE SCALE GENOMIC DNA]</scope>
    <source>
        <strain evidence="2">cv. Fuchu</strain>
    </source>
</reference>
<protein>
    <submittedName>
        <fullName evidence="1">Uncharacterized protein</fullName>
    </submittedName>
</protein>
<accession>A0A7J0FT30</accession>
<dbReference type="AlphaFoldDB" id="A0A7J0FT30"/>
<name>A0A7J0FT30_9ERIC</name>
<gene>
    <name evidence="1" type="ORF">Acr_15g0004500</name>
</gene>
<organism evidence="1 2">
    <name type="scientific">Actinidia rufa</name>
    <dbReference type="NCBI Taxonomy" id="165716"/>
    <lineage>
        <taxon>Eukaryota</taxon>
        <taxon>Viridiplantae</taxon>
        <taxon>Streptophyta</taxon>
        <taxon>Embryophyta</taxon>
        <taxon>Tracheophyta</taxon>
        <taxon>Spermatophyta</taxon>
        <taxon>Magnoliopsida</taxon>
        <taxon>eudicotyledons</taxon>
        <taxon>Gunneridae</taxon>
        <taxon>Pentapetalae</taxon>
        <taxon>asterids</taxon>
        <taxon>Ericales</taxon>
        <taxon>Actinidiaceae</taxon>
        <taxon>Actinidia</taxon>
    </lineage>
</organism>
<keyword evidence="2" id="KW-1185">Reference proteome</keyword>
<dbReference type="Proteomes" id="UP000585474">
    <property type="component" value="Unassembled WGS sequence"/>
</dbReference>
<sequence>MMIFFNIRKGHSTTSQWTTGRHRRKNPLRLFPSLTVLPFRRLSRRRVRHHPTTTVELLKREIVIPPLLSIANLLDFELDFGVFVYFLLGCYIVWHCAL</sequence>